<dbReference type="Proteomes" id="UP000256964">
    <property type="component" value="Unassembled WGS sequence"/>
</dbReference>
<feature type="compositionally biased region" description="Basic and acidic residues" evidence="1">
    <location>
        <begin position="1"/>
        <end position="11"/>
    </location>
</feature>
<dbReference type="AlphaFoldDB" id="A0A371CRV8"/>
<evidence type="ECO:0000256" key="1">
    <source>
        <dbReference type="SAM" id="MobiDB-lite"/>
    </source>
</evidence>
<accession>A0A371CRV8</accession>
<sequence>MGSSRQDKDKCTASSDGLALRPQPGLPTLPEELQGYTGPWHERDPYILYGQYNSRPALAEHEEGSFYEAGTCVLYEDIVFRRMGQMSAFAHTLQSHINDMNLGRLVRSVRIDSCPVWVDCARVIREDVKFAFGECTALRSGYPEIKNALRDPDWPEICSPDRLLDGSHDILFHQFPLTWVLQTSTMIMSESVGSSYSEWPNAGTALYSDVEGLSEYLDRVVEFVDKESTCDDADPDDGLLFRPLEEMTDANQCGEHQESDSDSSVDSGEGGSDSDDGDELSVGEGDTGGAVVGQSTQPLDRDEVLEAFSSSRDREAYTHTASWKSM</sequence>
<proteinExistence type="predicted"/>
<dbReference type="OrthoDB" id="3060996at2759"/>
<feature type="region of interest" description="Disordered" evidence="1">
    <location>
        <begin position="1"/>
        <end position="34"/>
    </location>
</feature>
<protein>
    <submittedName>
        <fullName evidence="2">Uncharacterized protein</fullName>
    </submittedName>
</protein>
<organism evidence="2 3">
    <name type="scientific">Lentinus brumalis</name>
    <dbReference type="NCBI Taxonomy" id="2498619"/>
    <lineage>
        <taxon>Eukaryota</taxon>
        <taxon>Fungi</taxon>
        <taxon>Dikarya</taxon>
        <taxon>Basidiomycota</taxon>
        <taxon>Agaricomycotina</taxon>
        <taxon>Agaricomycetes</taxon>
        <taxon>Polyporales</taxon>
        <taxon>Polyporaceae</taxon>
        <taxon>Lentinus</taxon>
    </lineage>
</organism>
<evidence type="ECO:0000313" key="3">
    <source>
        <dbReference type="Proteomes" id="UP000256964"/>
    </source>
</evidence>
<feature type="compositionally biased region" description="Acidic residues" evidence="1">
    <location>
        <begin position="272"/>
        <end position="281"/>
    </location>
</feature>
<gene>
    <name evidence="2" type="ORF">OH76DRAFT_1247369</name>
</gene>
<feature type="region of interest" description="Disordered" evidence="1">
    <location>
        <begin position="250"/>
        <end position="301"/>
    </location>
</feature>
<evidence type="ECO:0000313" key="2">
    <source>
        <dbReference type="EMBL" id="RDX43025.1"/>
    </source>
</evidence>
<reference evidence="2 3" key="1">
    <citation type="journal article" date="2018" name="Biotechnol. Biofuels">
        <title>Integrative visual omics of the white-rot fungus Polyporus brumalis exposes the biotechnological potential of its oxidative enzymes for delignifying raw plant biomass.</title>
        <authorList>
            <person name="Miyauchi S."/>
            <person name="Rancon A."/>
            <person name="Drula E."/>
            <person name="Hage H."/>
            <person name="Chaduli D."/>
            <person name="Favel A."/>
            <person name="Grisel S."/>
            <person name="Henrissat B."/>
            <person name="Herpoel-Gimbert I."/>
            <person name="Ruiz-Duenas F.J."/>
            <person name="Chevret D."/>
            <person name="Hainaut M."/>
            <person name="Lin J."/>
            <person name="Wang M."/>
            <person name="Pangilinan J."/>
            <person name="Lipzen A."/>
            <person name="Lesage-Meessen L."/>
            <person name="Navarro D."/>
            <person name="Riley R."/>
            <person name="Grigoriev I.V."/>
            <person name="Zhou S."/>
            <person name="Raouche S."/>
            <person name="Rosso M.N."/>
        </authorList>
    </citation>
    <scope>NUCLEOTIDE SEQUENCE [LARGE SCALE GENOMIC DNA]</scope>
    <source>
        <strain evidence="2 3">BRFM 1820</strain>
    </source>
</reference>
<dbReference type="EMBL" id="KZ857472">
    <property type="protein sequence ID" value="RDX43025.1"/>
    <property type="molecule type" value="Genomic_DNA"/>
</dbReference>
<keyword evidence="3" id="KW-1185">Reference proteome</keyword>
<name>A0A371CRV8_9APHY</name>